<dbReference type="EMBL" id="JADIMQ010000106">
    <property type="protein sequence ID" value="MBO8449083.1"/>
    <property type="molecule type" value="Genomic_DNA"/>
</dbReference>
<name>A0A9D9EKE3_9BACT</name>
<reference evidence="2" key="2">
    <citation type="journal article" date="2021" name="PeerJ">
        <title>Extensive microbial diversity within the chicken gut microbiome revealed by metagenomics and culture.</title>
        <authorList>
            <person name="Gilroy R."/>
            <person name="Ravi A."/>
            <person name="Getino M."/>
            <person name="Pursley I."/>
            <person name="Horton D.L."/>
            <person name="Alikhan N.F."/>
            <person name="Baker D."/>
            <person name="Gharbi K."/>
            <person name="Hall N."/>
            <person name="Watson M."/>
            <person name="Adriaenssens E.M."/>
            <person name="Foster-Nyarko E."/>
            <person name="Jarju S."/>
            <person name="Secka A."/>
            <person name="Antonio M."/>
            <person name="Oren A."/>
            <person name="Chaudhuri R.R."/>
            <person name="La Ragione R."/>
            <person name="Hildebrand F."/>
            <person name="Pallen M.J."/>
        </authorList>
    </citation>
    <scope>NUCLEOTIDE SEQUENCE</scope>
    <source>
        <strain evidence="2">20514</strain>
    </source>
</reference>
<feature type="domain" description="DUF4906" evidence="1">
    <location>
        <begin position="232"/>
        <end position="306"/>
    </location>
</feature>
<dbReference type="Pfam" id="PF16249">
    <property type="entry name" value="DUF4906"/>
    <property type="match status" value="1"/>
</dbReference>
<gene>
    <name evidence="2" type="ORF">IAC29_07430</name>
</gene>
<dbReference type="SUPFAM" id="SSF110296">
    <property type="entry name" value="Oligoxyloglucan reducing end-specific cellobiohydrolase"/>
    <property type="match status" value="1"/>
</dbReference>
<reference evidence="2" key="1">
    <citation type="submission" date="2020-10" db="EMBL/GenBank/DDBJ databases">
        <authorList>
            <person name="Gilroy R."/>
        </authorList>
    </citation>
    <scope>NUCLEOTIDE SEQUENCE</scope>
    <source>
        <strain evidence="2">20514</strain>
    </source>
</reference>
<evidence type="ECO:0000313" key="3">
    <source>
        <dbReference type="Proteomes" id="UP000810252"/>
    </source>
</evidence>
<sequence length="614" mass="65953">MESSEIIRFVGKMPAVLSMAASGALFIQIAGCSTAEPEQRHNMGTAPGTAVETKVPVMFRTYVAYPDTKAGENTVENVVVSVYSDGALVENIGPGNGEDRELELALGRTYTYYASANIARDVIPETESGIKEERTAVKTSEPSGGFPMTAYGSFTVSGENTTVDIMLERLYSKIRFSVDKTDVPDLEIQSVTIRQAATSVAMFSESKAVSTAGGDSAGQTEITSLNSGAEIELYLPENCQGVLLPGNSDSWAKVPDNIPGKSGLCSYLEVSGEFSGERELKGKITYRFYLGQDATSDFNIIRNTENSVTLIPSREAITRPSWQVDGGNVYAEVPVLMMGDGQVLYKTKTERRIIFTKGNIDWEKAVRGDGKYVAIGNEPAGGGYIGYSGDGLAWETAGYIGRFTDITYGNGVFVAVSTFGTYVSSGGKSWSRVNPGATLKLVTFGNGKFIGISDNNMVYSSEDGMAWTSGNTSVVQPTLIGSGNAEFVSISGSGNVMKSVDGRIWTFGKYTFDPSPSGSFQDLVYGNGKYVLATIGETYWSDDALTWQRTDMATVNRSSFSLDYKDGVFVCGYTLTEPGVRIGCGYATSIDGMHWTEVVTDTQMVLPGTICIMN</sequence>
<organism evidence="2 3">
    <name type="scientific">Candidatus Cryptobacteroides merdigallinarum</name>
    <dbReference type="NCBI Taxonomy" id="2840770"/>
    <lineage>
        <taxon>Bacteria</taxon>
        <taxon>Pseudomonadati</taxon>
        <taxon>Bacteroidota</taxon>
        <taxon>Bacteroidia</taxon>
        <taxon>Bacteroidales</taxon>
        <taxon>Candidatus Cryptobacteroides</taxon>
    </lineage>
</organism>
<proteinExistence type="predicted"/>
<comment type="caution">
    <text evidence="2">The sequence shown here is derived from an EMBL/GenBank/DDBJ whole genome shotgun (WGS) entry which is preliminary data.</text>
</comment>
<protein>
    <submittedName>
        <fullName evidence="2">DUF4906 domain-containing protein</fullName>
    </submittedName>
</protein>
<evidence type="ECO:0000313" key="2">
    <source>
        <dbReference type="EMBL" id="MBO8449083.1"/>
    </source>
</evidence>
<dbReference type="InterPro" id="IPR032594">
    <property type="entry name" value="DUF4906"/>
</dbReference>
<dbReference type="AlphaFoldDB" id="A0A9D9EKE3"/>
<dbReference type="Proteomes" id="UP000810252">
    <property type="component" value="Unassembled WGS sequence"/>
</dbReference>
<evidence type="ECO:0000259" key="1">
    <source>
        <dbReference type="Pfam" id="PF16249"/>
    </source>
</evidence>
<accession>A0A9D9EKE3</accession>